<sequence length="48" mass="5008">MTGKAQAKLPAIFSVGLPCSPPFGYCYATLNLAPGDFLRRVALVAAPI</sequence>
<dbReference type="EMBL" id="CGIG01000001">
    <property type="protein sequence ID" value="CPR13655.1"/>
    <property type="molecule type" value="Genomic_DNA"/>
</dbReference>
<evidence type="ECO:0000313" key="2">
    <source>
        <dbReference type="Proteomes" id="UP000044377"/>
    </source>
</evidence>
<dbReference type="STRING" id="1109412.BN1221_00051c"/>
<gene>
    <name evidence="1" type="ORF">BN1221_00051c</name>
</gene>
<organism evidence="1 2">
    <name type="scientific">Brenneria goodwinii</name>
    <dbReference type="NCBI Taxonomy" id="1109412"/>
    <lineage>
        <taxon>Bacteria</taxon>
        <taxon>Pseudomonadati</taxon>
        <taxon>Pseudomonadota</taxon>
        <taxon>Gammaproteobacteria</taxon>
        <taxon>Enterobacterales</taxon>
        <taxon>Pectobacteriaceae</taxon>
        <taxon>Brenneria</taxon>
    </lineage>
</organism>
<dbReference type="AlphaFoldDB" id="A0A0G4JP26"/>
<dbReference type="Proteomes" id="UP000044377">
    <property type="component" value="Unassembled WGS sequence"/>
</dbReference>
<accession>A0A0G4JP26</accession>
<reference evidence="2" key="1">
    <citation type="submission" date="2015-01" db="EMBL/GenBank/DDBJ databases">
        <authorList>
            <person name="Paterson Steve"/>
        </authorList>
    </citation>
    <scope>NUCLEOTIDE SEQUENCE [LARGE SCALE GENOMIC DNA]</scope>
    <source>
        <strain evidence="2">OBR1</strain>
    </source>
</reference>
<name>A0A0G4JP26_9GAMM</name>
<evidence type="ECO:0000313" key="1">
    <source>
        <dbReference type="EMBL" id="CPR13655.1"/>
    </source>
</evidence>
<protein>
    <submittedName>
        <fullName evidence="1">Uncharacterized protein</fullName>
    </submittedName>
</protein>
<proteinExistence type="predicted"/>
<keyword evidence="2" id="KW-1185">Reference proteome</keyword>